<proteinExistence type="predicted"/>
<dbReference type="Proteomes" id="UP000616769">
    <property type="component" value="Unassembled WGS sequence"/>
</dbReference>
<name>A0A132AJQ9_SARSC</name>
<evidence type="ECO:0000313" key="1">
    <source>
        <dbReference type="EMBL" id="KPM11211.1"/>
    </source>
</evidence>
<organism evidence="1 2">
    <name type="scientific">Sarcoptes scabiei</name>
    <name type="common">Itch mite</name>
    <name type="synonym">Acarus scabiei</name>
    <dbReference type="NCBI Taxonomy" id="52283"/>
    <lineage>
        <taxon>Eukaryota</taxon>
        <taxon>Metazoa</taxon>
        <taxon>Ecdysozoa</taxon>
        <taxon>Arthropoda</taxon>
        <taxon>Chelicerata</taxon>
        <taxon>Arachnida</taxon>
        <taxon>Acari</taxon>
        <taxon>Acariformes</taxon>
        <taxon>Sarcoptiformes</taxon>
        <taxon>Astigmata</taxon>
        <taxon>Psoroptidia</taxon>
        <taxon>Sarcoptoidea</taxon>
        <taxon>Sarcoptidae</taxon>
        <taxon>Sarcoptinae</taxon>
        <taxon>Sarcoptes</taxon>
    </lineage>
</organism>
<dbReference type="PROSITE" id="PS50105">
    <property type="entry name" value="SAM_DOMAIN"/>
    <property type="match status" value="1"/>
</dbReference>
<sequence length="188" mass="21711">MHQQQFATLTRHHQQQLGQNQQSAIANLNPMNSINYTQLMQQQQQQQAYGTNKGARLIHLQQTATAGVPGRQTPSNTVVGQQSTVPNKIYLQQQQQQQQQQPQTIQSQQLHPTSGYARKSVVEWSIDDVQEWLQRIGMAEHRSKFETFNGAKLLRMDNNALANIGVRQQPHRIYLLEKLKQQIWQQTH</sequence>
<dbReference type="AlphaFoldDB" id="A0A132AJQ9"/>
<gene>
    <name evidence="1" type="ORF">QR98_0097810</name>
</gene>
<comment type="caution">
    <text evidence="1">The sequence shown here is derived from an EMBL/GenBank/DDBJ whole genome shotgun (WGS) entry which is preliminary data.</text>
</comment>
<dbReference type="InterPro" id="IPR001660">
    <property type="entry name" value="SAM"/>
</dbReference>
<dbReference type="EMBL" id="JXLN01016665">
    <property type="protein sequence ID" value="KPM11211.1"/>
    <property type="molecule type" value="Genomic_DNA"/>
</dbReference>
<accession>A0A132AJQ9</accession>
<dbReference type="VEuPathDB" id="VectorBase:SSCA000156"/>
<dbReference type="SUPFAM" id="SSF47769">
    <property type="entry name" value="SAM/Pointed domain"/>
    <property type="match status" value="1"/>
</dbReference>
<reference evidence="1 2" key="1">
    <citation type="journal article" date="2015" name="Parasit. Vectors">
        <title>Draft genome of the scabies mite.</title>
        <authorList>
            <person name="Rider S.D.Jr."/>
            <person name="Morgan M.S."/>
            <person name="Arlian L.G."/>
        </authorList>
    </citation>
    <scope>NUCLEOTIDE SEQUENCE [LARGE SCALE GENOMIC DNA]</scope>
    <source>
        <strain evidence="1">Arlian Lab</strain>
    </source>
</reference>
<dbReference type="InterPro" id="IPR013761">
    <property type="entry name" value="SAM/pointed_sf"/>
</dbReference>
<protein>
    <submittedName>
        <fullName evidence="1">Uncharacterized protein</fullName>
    </submittedName>
</protein>
<dbReference type="Gene3D" id="1.10.150.50">
    <property type="entry name" value="Transcription Factor, Ets-1"/>
    <property type="match status" value="1"/>
</dbReference>
<dbReference type="Pfam" id="PF07647">
    <property type="entry name" value="SAM_2"/>
    <property type="match status" value="1"/>
</dbReference>
<dbReference type="SMART" id="SM00454">
    <property type="entry name" value="SAM"/>
    <property type="match status" value="1"/>
</dbReference>
<evidence type="ECO:0000313" key="2">
    <source>
        <dbReference type="Proteomes" id="UP000616769"/>
    </source>
</evidence>